<dbReference type="OMA" id="FWRSMKV"/>
<feature type="transmembrane region" description="Helical" evidence="1">
    <location>
        <begin position="6"/>
        <end position="26"/>
    </location>
</feature>
<proteinExistence type="predicted"/>
<accession>K3X4V9</accession>
<dbReference type="InParanoid" id="K3X4V9"/>
<keyword evidence="3" id="KW-1185">Reference proteome</keyword>
<evidence type="ECO:0000256" key="1">
    <source>
        <dbReference type="SAM" id="Phobius"/>
    </source>
</evidence>
<dbReference type="AlphaFoldDB" id="K3X4V9"/>
<sequence>MLLNAVILLVVSLVLVALVSLVVWPIEKLCALLLSSGGAVEATLRAFRYTTGSMIPYFLVTACRYCNVAMFENAFFAGLATRDPDLAAAIRQKKAIYWDWEYARHIFFAGLRQLGFGLVALLAAPVLGILVPIFRFGYRIRNMETIFWIPVFVAFCVPATRSGALQVMHLWMDARGIIRELYDPIIARLKSAHSESLSVAGDDKDTTDERTKRMLTNEWHHGRSDAARLGFAIVFGCLLQLPFVGPLTWFLGFVSAGMFAPELIELQSFARHPKTDKAL</sequence>
<dbReference type="Proteomes" id="UP000019132">
    <property type="component" value="Unassembled WGS sequence"/>
</dbReference>
<dbReference type="HOGENOM" id="CLU_055552_0_0_1"/>
<reference evidence="3" key="2">
    <citation type="submission" date="2010-04" db="EMBL/GenBank/DDBJ databases">
        <authorList>
            <person name="Buell R."/>
            <person name="Hamilton J."/>
            <person name="Hostetler J."/>
        </authorList>
    </citation>
    <scope>NUCLEOTIDE SEQUENCE [LARGE SCALE GENOMIC DNA]</scope>
    <source>
        <strain evidence="3">DAOM:BR144</strain>
    </source>
</reference>
<keyword evidence="1" id="KW-0812">Transmembrane</keyword>
<dbReference type="STRING" id="431595.K3X4V9"/>
<dbReference type="VEuPathDB" id="FungiDB:PYU1_G012232"/>
<protein>
    <submittedName>
        <fullName evidence="2">Uncharacterized protein</fullName>
    </submittedName>
</protein>
<organism evidence="2 3">
    <name type="scientific">Globisporangium ultimum (strain ATCC 200006 / CBS 805.95 / DAOM BR144)</name>
    <name type="common">Pythium ultimum</name>
    <dbReference type="NCBI Taxonomy" id="431595"/>
    <lineage>
        <taxon>Eukaryota</taxon>
        <taxon>Sar</taxon>
        <taxon>Stramenopiles</taxon>
        <taxon>Oomycota</taxon>
        <taxon>Peronosporomycetes</taxon>
        <taxon>Pythiales</taxon>
        <taxon>Pythiaceae</taxon>
        <taxon>Globisporangium</taxon>
    </lineage>
</organism>
<evidence type="ECO:0000313" key="2">
    <source>
        <dbReference type="EnsemblProtists" id="PYU1_T012258"/>
    </source>
</evidence>
<name>K3X4V9_GLOUD</name>
<reference evidence="2" key="3">
    <citation type="submission" date="2015-02" db="UniProtKB">
        <authorList>
            <consortium name="EnsemblProtists"/>
        </authorList>
    </citation>
    <scope>IDENTIFICATION</scope>
    <source>
        <strain evidence="2">DAOM BR144</strain>
    </source>
</reference>
<feature type="transmembrane region" description="Helical" evidence="1">
    <location>
        <begin position="146"/>
        <end position="171"/>
    </location>
</feature>
<evidence type="ECO:0000313" key="3">
    <source>
        <dbReference type="Proteomes" id="UP000019132"/>
    </source>
</evidence>
<keyword evidence="1" id="KW-0472">Membrane</keyword>
<keyword evidence="1" id="KW-1133">Transmembrane helix</keyword>
<dbReference type="EnsemblProtists" id="PYU1_T012258">
    <property type="protein sequence ID" value="PYU1_T012258"/>
    <property type="gene ID" value="PYU1_G012232"/>
</dbReference>
<dbReference type="EMBL" id="GL376601">
    <property type="status" value="NOT_ANNOTATED_CDS"/>
    <property type="molecule type" value="Genomic_DNA"/>
</dbReference>
<feature type="transmembrane region" description="Helical" evidence="1">
    <location>
        <begin position="114"/>
        <end position="134"/>
    </location>
</feature>
<dbReference type="eggNOG" id="ENOG502QSWY">
    <property type="taxonomic scope" value="Eukaryota"/>
</dbReference>
<feature type="transmembrane region" description="Helical" evidence="1">
    <location>
        <begin position="229"/>
        <end position="251"/>
    </location>
</feature>
<reference evidence="3" key="1">
    <citation type="journal article" date="2010" name="Genome Biol.">
        <title>Genome sequence of the necrotrophic plant pathogen Pythium ultimum reveals original pathogenicity mechanisms and effector repertoire.</title>
        <authorList>
            <person name="Levesque C.A."/>
            <person name="Brouwer H."/>
            <person name="Cano L."/>
            <person name="Hamilton J.P."/>
            <person name="Holt C."/>
            <person name="Huitema E."/>
            <person name="Raffaele S."/>
            <person name="Robideau G.P."/>
            <person name="Thines M."/>
            <person name="Win J."/>
            <person name="Zerillo M.M."/>
            <person name="Beakes G.W."/>
            <person name="Boore J.L."/>
            <person name="Busam D."/>
            <person name="Dumas B."/>
            <person name="Ferriera S."/>
            <person name="Fuerstenberg S.I."/>
            <person name="Gachon C.M."/>
            <person name="Gaulin E."/>
            <person name="Govers F."/>
            <person name="Grenville-Briggs L."/>
            <person name="Horner N."/>
            <person name="Hostetler J."/>
            <person name="Jiang R.H."/>
            <person name="Johnson J."/>
            <person name="Krajaejun T."/>
            <person name="Lin H."/>
            <person name="Meijer H.J."/>
            <person name="Moore B."/>
            <person name="Morris P."/>
            <person name="Phuntmart V."/>
            <person name="Puiu D."/>
            <person name="Shetty J."/>
            <person name="Stajich J.E."/>
            <person name="Tripathy S."/>
            <person name="Wawra S."/>
            <person name="van West P."/>
            <person name="Whitty B.R."/>
            <person name="Coutinho P.M."/>
            <person name="Henrissat B."/>
            <person name="Martin F."/>
            <person name="Thomas P.D."/>
            <person name="Tyler B.M."/>
            <person name="De Vries R.P."/>
            <person name="Kamoun S."/>
            <person name="Yandell M."/>
            <person name="Tisserat N."/>
            <person name="Buell C.R."/>
        </authorList>
    </citation>
    <scope>NUCLEOTIDE SEQUENCE</scope>
    <source>
        <strain evidence="3">DAOM:BR144</strain>
    </source>
</reference>